<reference evidence="19" key="1">
    <citation type="submission" date="2018-08" db="EMBL/GenBank/DDBJ databases">
        <authorList>
            <person name="Hornung B."/>
        </authorList>
    </citation>
    <scope>NUCLEOTIDE SEQUENCE [LARGE SCALE GENOMIC DNA]</scope>
</reference>
<keyword evidence="4 15" id="KW-0285">Flavoprotein</keyword>
<evidence type="ECO:0000256" key="12">
    <source>
        <dbReference type="ARBA" id="ARBA00023268"/>
    </source>
</evidence>
<dbReference type="NCBIfam" id="NF004160">
    <property type="entry name" value="PRK05627.1-3"/>
    <property type="match status" value="1"/>
</dbReference>
<name>A0A383S8W2_9ACTN</name>
<dbReference type="SMART" id="SM00904">
    <property type="entry name" value="Flavokinase"/>
    <property type="match status" value="1"/>
</dbReference>
<comment type="catalytic activity">
    <reaction evidence="14 15">
        <text>FMN + ATP + H(+) = FAD + diphosphate</text>
        <dbReference type="Rhea" id="RHEA:17237"/>
        <dbReference type="ChEBI" id="CHEBI:15378"/>
        <dbReference type="ChEBI" id="CHEBI:30616"/>
        <dbReference type="ChEBI" id="CHEBI:33019"/>
        <dbReference type="ChEBI" id="CHEBI:57692"/>
        <dbReference type="ChEBI" id="CHEBI:58210"/>
        <dbReference type="EC" id="2.7.7.2"/>
    </reaction>
</comment>
<dbReference type="GO" id="GO:0009231">
    <property type="term" value="P:riboflavin biosynthetic process"/>
    <property type="evidence" value="ECO:0007669"/>
    <property type="project" value="InterPro"/>
</dbReference>
<accession>A0A383S8W2</accession>
<dbReference type="InterPro" id="IPR015864">
    <property type="entry name" value="FAD_synthase"/>
</dbReference>
<dbReference type="EMBL" id="RCIW01000006">
    <property type="protein sequence ID" value="RLP11066.1"/>
    <property type="molecule type" value="Genomic_DNA"/>
</dbReference>
<evidence type="ECO:0000256" key="3">
    <source>
        <dbReference type="ARBA" id="ARBA00005201"/>
    </source>
</evidence>
<comment type="catalytic activity">
    <reaction evidence="13 15">
        <text>riboflavin + ATP = FMN + ADP + H(+)</text>
        <dbReference type="Rhea" id="RHEA:14357"/>
        <dbReference type="ChEBI" id="CHEBI:15378"/>
        <dbReference type="ChEBI" id="CHEBI:30616"/>
        <dbReference type="ChEBI" id="CHEBI:57986"/>
        <dbReference type="ChEBI" id="CHEBI:58210"/>
        <dbReference type="ChEBI" id="CHEBI:456216"/>
        <dbReference type="EC" id="2.7.1.26"/>
    </reaction>
</comment>
<evidence type="ECO:0000313" key="19">
    <source>
        <dbReference type="Proteomes" id="UP000263928"/>
    </source>
</evidence>
<dbReference type="FunFam" id="2.40.30.30:FF:000003">
    <property type="entry name" value="Riboflavin biosynthesis protein"/>
    <property type="match status" value="1"/>
</dbReference>
<reference evidence="17 20" key="3">
    <citation type="submission" date="2018-10" db="EMBL/GenBank/DDBJ databases">
        <title>Propionibacterium australiense Genome Sequencing and Assembly.</title>
        <authorList>
            <person name="Bernier A.-M."/>
            <person name="Bernard K."/>
        </authorList>
    </citation>
    <scope>NUCLEOTIDE SEQUENCE [LARGE SCALE GENOMIC DNA]</scope>
    <source>
        <strain evidence="17 20">NML98A078</strain>
    </source>
</reference>
<dbReference type="InterPro" id="IPR015865">
    <property type="entry name" value="Riboflavin_kinase_bac/euk"/>
</dbReference>
<comment type="pathway">
    <text evidence="3 15">Cofactor biosynthesis; FMN biosynthesis; FMN from riboflavin (ATP route): step 1/1.</text>
</comment>
<evidence type="ECO:0000256" key="1">
    <source>
        <dbReference type="ARBA" id="ARBA00002121"/>
    </source>
</evidence>
<evidence type="ECO:0000256" key="2">
    <source>
        <dbReference type="ARBA" id="ARBA00004726"/>
    </source>
</evidence>
<feature type="domain" description="Riboflavin kinase" evidence="16">
    <location>
        <begin position="172"/>
        <end position="301"/>
    </location>
</feature>
<dbReference type="SUPFAM" id="SSF52374">
    <property type="entry name" value="Nucleotidylyl transferase"/>
    <property type="match status" value="1"/>
</dbReference>
<dbReference type="GO" id="GO:0006747">
    <property type="term" value="P:FAD biosynthetic process"/>
    <property type="evidence" value="ECO:0007669"/>
    <property type="project" value="UniProtKB-UniRule"/>
</dbReference>
<dbReference type="InterPro" id="IPR014729">
    <property type="entry name" value="Rossmann-like_a/b/a_fold"/>
</dbReference>
<dbReference type="Gene3D" id="3.40.50.620">
    <property type="entry name" value="HUPs"/>
    <property type="match status" value="1"/>
</dbReference>
<dbReference type="GO" id="GO:0005524">
    <property type="term" value="F:ATP binding"/>
    <property type="evidence" value="ECO:0007669"/>
    <property type="project" value="UniProtKB-UniRule"/>
</dbReference>
<evidence type="ECO:0000256" key="9">
    <source>
        <dbReference type="ARBA" id="ARBA00022777"/>
    </source>
</evidence>
<evidence type="ECO:0000256" key="14">
    <source>
        <dbReference type="ARBA" id="ARBA00049494"/>
    </source>
</evidence>
<dbReference type="AlphaFoldDB" id="A0A383S8W2"/>
<evidence type="ECO:0000313" key="18">
    <source>
        <dbReference type="EMBL" id="SYZ33992.1"/>
    </source>
</evidence>
<dbReference type="Proteomes" id="UP000279336">
    <property type="component" value="Unassembled WGS sequence"/>
</dbReference>
<dbReference type="Pfam" id="PF01687">
    <property type="entry name" value="Flavokinase"/>
    <property type="match status" value="1"/>
</dbReference>
<organism evidence="18 19">
    <name type="scientific">Propionibacterium australiense</name>
    <dbReference type="NCBI Taxonomy" id="119981"/>
    <lineage>
        <taxon>Bacteria</taxon>
        <taxon>Bacillati</taxon>
        <taxon>Actinomycetota</taxon>
        <taxon>Actinomycetes</taxon>
        <taxon>Propionibacteriales</taxon>
        <taxon>Propionibacteriaceae</taxon>
        <taxon>Propionibacterium</taxon>
    </lineage>
</organism>
<evidence type="ECO:0000256" key="4">
    <source>
        <dbReference type="ARBA" id="ARBA00022630"/>
    </source>
</evidence>
<dbReference type="EMBL" id="UNQJ01000016">
    <property type="protein sequence ID" value="SYZ33992.1"/>
    <property type="molecule type" value="Genomic_DNA"/>
</dbReference>
<dbReference type="InterPro" id="IPR002606">
    <property type="entry name" value="Riboflavin_kinase_bac"/>
</dbReference>
<dbReference type="GO" id="GO:0009398">
    <property type="term" value="P:FMN biosynthetic process"/>
    <property type="evidence" value="ECO:0007669"/>
    <property type="project" value="UniProtKB-UniRule"/>
</dbReference>
<dbReference type="PANTHER" id="PTHR22749">
    <property type="entry name" value="RIBOFLAVIN KINASE/FMN ADENYLYLTRANSFERASE"/>
    <property type="match status" value="1"/>
</dbReference>
<dbReference type="PANTHER" id="PTHR22749:SF6">
    <property type="entry name" value="RIBOFLAVIN KINASE"/>
    <property type="match status" value="1"/>
</dbReference>
<keyword evidence="12" id="KW-0511">Multifunctional enzyme</keyword>
<keyword evidence="10 15" id="KW-0274">FAD</keyword>
<dbReference type="GO" id="GO:0003919">
    <property type="term" value="F:FMN adenylyltransferase activity"/>
    <property type="evidence" value="ECO:0007669"/>
    <property type="project" value="UniProtKB-UniRule"/>
</dbReference>
<dbReference type="PIRSF" id="PIRSF004491">
    <property type="entry name" value="FAD_Synth"/>
    <property type="match status" value="1"/>
</dbReference>
<dbReference type="EC" id="2.7.7.2" evidence="15"/>
<reference evidence="18" key="2">
    <citation type="submission" date="2018-08" db="EMBL/GenBank/DDBJ databases">
        <authorList>
            <person name="Ferrada E.E."/>
            <person name="Latorre B.A."/>
        </authorList>
    </citation>
    <scope>NUCLEOTIDE SEQUENCE [LARGE SCALE GENOMIC DNA]</scope>
    <source>
        <strain evidence="18">Propionibacterium_australiense1</strain>
    </source>
</reference>
<evidence type="ECO:0000313" key="20">
    <source>
        <dbReference type="Proteomes" id="UP000279336"/>
    </source>
</evidence>
<dbReference type="Proteomes" id="UP000263928">
    <property type="component" value="Unassembled WGS sequence"/>
</dbReference>
<dbReference type="CDD" id="cd02064">
    <property type="entry name" value="FAD_synthetase_N"/>
    <property type="match status" value="1"/>
</dbReference>
<sequence>MAGSVVVIGTFDGVHRGHQALLEHARERAAALGGAAPLPVIAVTLWPHPMTVFASDRVPRLLTTLEDRIELLKRYGAAQVRVVQFNGEVAAWSPARFVGRIIDPLDPRLVIVGANFTFGKGAAGDPRTLAELGAGRFETTALDLVGVGGVDISSSRIRKALAAGDISGAAERLGRWFSLTGVVVVGDQRGRLLGFPTANLPVPAELATPGDGVYAGWVRRADEPDAEVMPAAISVGTNPTFDGVERRVESYVLDHTDLELYGARIRVEFVKQLRGQMRFSGVDELVVQMRHDVAQTRQLLADSANAPTA</sequence>
<dbReference type="UniPathway" id="UPA00277">
    <property type="reaction ID" value="UER00407"/>
</dbReference>
<evidence type="ECO:0000259" key="16">
    <source>
        <dbReference type="SMART" id="SM00904"/>
    </source>
</evidence>
<evidence type="ECO:0000256" key="10">
    <source>
        <dbReference type="ARBA" id="ARBA00022827"/>
    </source>
</evidence>
<comment type="pathway">
    <text evidence="2 15">Cofactor biosynthesis; FAD biosynthesis; FAD from FMN: step 1/1.</text>
</comment>
<dbReference type="EC" id="2.7.1.26" evidence="15"/>
<dbReference type="RefSeq" id="WP_119162321.1">
    <property type="nucleotide sequence ID" value="NZ_LR134442.1"/>
</dbReference>
<evidence type="ECO:0000256" key="11">
    <source>
        <dbReference type="ARBA" id="ARBA00022840"/>
    </source>
</evidence>
<dbReference type="SUPFAM" id="SSF82114">
    <property type="entry name" value="Riboflavin kinase-like"/>
    <property type="match status" value="1"/>
</dbReference>
<evidence type="ECO:0000256" key="13">
    <source>
        <dbReference type="ARBA" id="ARBA00047880"/>
    </source>
</evidence>
<dbReference type="OrthoDB" id="9803667at2"/>
<keyword evidence="7 15" id="KW-0548">Nucleotidyltransferase</keyword>
<dbReference type="InterPro" id="IPR023468">
    <property type="entry name" value="Riboflavin_kinase"/>
</dbReference>
<evidence type="ECO:0000256" key="8">
    <source>
        <dbReference type="ARBA" id="ARBA00022741"/>
    </source>
</evidence>
<comment type="similarity">
    <text evidence="15">Belongs to the ribF family.</text>
</comment>
<keyword evidence="9 15" id="KW-0418">Kinase</keyword>
<keyword evidence="11 15" id="KW-0067">ATP-binding</keyword>
<dbReference type="GO" id="GO:0008531">
    <property type="term" value="F:riboflavin kinase activity"/>
    <property type="evidence" value="ECO:0007669"/>
    <property type="project" value="UniProtKB-UniRule"/>
</dbReference>
<proteinExistence type="inferred from homology"/>
<evidence type="ECO:0000256" key="7">
    <source>
        <dbReference type="ARBA" id="ARBA00022695"/>
    </source>
</evidence>
<dbReference type="Gene3D" id="2.40.30.30">
    <property type="entry name" value="Riboflavin kinase-like"/>
    <property type="match status" value="1"/>
</dbReference>
<evidence type="ECO:0000256" key="5">
    <source>
        <dbReference type="ARBA" id="ARBA00022643"/>
    </source>
</evidence>
<dbReference type="Pfam" id="PF06574">
    <property type="entry name" value="FAD_syn"/>
    <property type="match status" value="1"/>
</dbReference>
<gene>
    <name evidence="17" type="ORF">D7U36_04620</name>
    <name evidence="18" type="ORF">PROPAUS_1957</name>
</gene>
<dbReference type="InterPro" id="IPR023465">
    <property type="entry name" value="Riboflavin_kinase_dom_sf"/>
</dbReference>
<protein>
    <recommendedName>
        <fullName evidence="15">Riboflavin biosynthesis protein</fullName>
    </recommendedName>
    <domain>
        <recommendedName>
            <fullName evidence="15">Riboflavin kinase</fullName>
            <ecNumber evidence="15">2.7.1.26</ecNumber>
        </recommendedName>
        <alternativeName>
            <fullName evidence="15">Flavokinase</fullName>
        </alternativeName>
    </domain>
    <domain>
        <recommendedName>
            <fullName evidence="15">FMN adenylyltransferase</fullName>
            <ecNumber evidence="15">2.7.7.2</ecNumber>
        </recommendedName>
        <alternativeName>
            <fullName evidence="15">FAD pyrophosphorylase</fullName>
        </alternativeName>
        <alternativeName>
            <fullName evidence="15">FAD synthase</fullName>
        </alternativeName>
    </domain>
</protein>
<dbReference type="UniPathway" id="UPA00276">
    <property type="reaction ID" value="UER00406"/>
</dbReference>
<evidence type="ECO:0000313" key="17">
    <source>
        <dbReference type="EMBL" id="RLP11066.1"/>
    </source>
</evidence>
<evidence type="ECO:0000256" key="6">
    <source>
        <dbReference type="ARBA" id="ARBA00022679"/>
    </source>
</evidence>
<dbReference type="NCBIfam" id="TIGR00083">
    <property type="entry name" value="ribF"/>
    <property type="match status" value="1"/>
</dbReference>
<comment type="function">
    <text evidence="1">Catalyzes the phosphorylation of riboflavin to FMN followed by the adenylation of FMN to FAD.</text>
</comment>
<keyword evidence="6 15" id="KW-0808">Transferase</keyword>
<evidence type="ECO:0000256" key="15">
    <source>
        <dbReference type="PIRNR" id="PIRNR004491"/>
    </source>
</evidence>
<keyword evidence="8 15" id="KW-0547">Nucleotide-binding</keyword>
<keyword evidence="5 15" id="KW-0288">FMN</keyword>
<keyword evidence="19" id="KW-1185">Reference proteome</keyword>